<proteinExistence type="predicted"/>
<comment type="caution">
    <text evidence="1">The sequence shown here is derived from an EMBL/GenBank/DDBJ whole genome shotgun (WGS) entry which is preliminary data.</text>
</comment>
<reference evidence="1" key="1">
    <citation type="submission" date="2021-01" db="EMBL/GenBank/DDBJ databases">
        <title>Whole genome shotgun sequence of Actinoplanes tereljensis NBRC 105297.</title>
        <authorList>
            <person name="Komaki H."/>
            <person name="Tamura T."/>
        </authorList>
    </citation>
    <scope>NUCLEOTIDE SEQUENCE</scope>
    <source>
        <strain evidence="1">NBRC 105297</strain>
    </source>
</reference>
<gene>
    <name evidence="1" type="ORF">Ate02nite_72560</name>
</gene>
<protein>
    <submittedName>
        <fullName evidence="1">Uncharacterized protein</fullName>
    </submittedName>
</protein>
<sequence>MTGTLRNSRTLGLFDEILHSPDCRAQAVEIVGRGIAAQARCTISVLVEKEQAWPPGQIETVILPEAAIRQAVAYGERLMELGAIEDDLEEVWCSRQSGGSDNATFERALNDIVARLDAWPHSAD</sequence>
<accession>A0A919NST3</accession>
<keyword evidence="2" id="KW-1185">Reference proteome</keyword>
<evidence type="ECO:0000313" key="1">
    <source>
        <dbReference type="EMBL" id="GIF24526.1"/>
    </source>
</evidence>
<evidence type="ECO:0000313" key="2">
    <source>
        <dbReference type="Proteomes" id="UP000623608"/>
    </source>
</evidence>
<name>A0A919NST3_9ACTN</name>
<dbReference type="Proteomes" id="UP000623608">
    <property type="component" value="Unassembled WGS sequence"/>
</dbReference>
<organism evidence="1 2">
    <name type="scientific">Paractinoplanes tereljensis</name>
    <dbReference type="NCBI Taxonomy" id="571912"/>
    <lineage>
        <taxon>Bacteria</taxon>
        <taxon>Bacillati</taxon>
        <taxon>Actinomycetota</taxon>
        <taxon>Actinomycetes</taxon>
        <taxon>Micromonosporales</taxon>
        <taxon>Micromonosporaceae</taxon>
        <taxon>Paractinoplanes</taxon>
    </lineage>
</organism>
<dbReference type="AlphaFoldDB" id="A0A919NST3"/>
<dbReference type="EMBL" id="BOMY01000046">
    <property type="protein sequence ID" value="GIF24526.1"/>
    <property type="molecule type" value="Genomic_DNA"/>
</dbReference>